<evidence type="ECO:0000256" key="5">
    <source>
        <dbReference type="ARBA" id="ARBA00022840"/>
    </source>
</evidence>
<dbReference type="GO" id="GO:0005524">
    <property type="term" value="F:ATP binding"/>
    <property type="evidence" value="ECO:0007669"/>
    <property type="project" value="UniProtKB-KW"/>
</dbReference>
<evidence type="ECO:0000256" key="2">
    <source>
        <dbReference type="ARBA" id="ARBA00005417"/>
    </source>
</evidence>
<dbReference type="Pfam" id="PF00005">
    <property type="entry name" value="ABC_tran"/>
    <property type="match status" value="2"/>
</dbReference>
<dbReference type="InterPro" id="IPR017871">
    <property type="entry name" value="ABC_transporter-like_CS"/>
</dbReference>
<reference evidence="7" key="2">
    <citation type="submission" date="2020-09" db="EMBL/GenBank/DDBJ databases">
        <authorList>
            <person name="Sun Q."/>
            <person name="Kim S."/>
        </authorList>
    </citation>
    <scope>NUCLEOTIDE SEQUENCE</scope>
    <source>
        <strain evidence="7">KCTC 32437</strain>
    </source>
</reference>
<accession>A0A918S817</accession>
<evidence type="ECO:0000313" key="7">
    <source>
        <dbReference type="EMBL" id="GHA26469.1"/>
    </source>
</evidence>
<keyword evidence="4" id="KW-0547">Nucleotide-binding</keyword>
<dbReference type="PROSITE" id="PS50893">
    <property type="entry name" value="ABC_TRANSPORTER_2"/>
    <property type="match status" value="2"/>
</dbReference>
<feature type="domain" description="ABC transporter" evidence="6">
    <location>
        <begin position="271"/>
        <end position="508"/>
    </location>
</feature>
<dbReference type="RefSeq" id="WP_189425798.1">
    <property type="nucleotide sequence ID" value="NZ_BMZE01000002.1"/>
</dbReference>
<dbReference type="GO" id="GO:0015833">
    <property type="term" value="P:peptide transport"/>
    <property type="evidence" value="ECO:0007669"/>
    <property type="project" value="InterPro"/>
</dbReference>
<dbReference type="GO" id="GO:0055085">
    <property type="term" value="P:transmembrane transport"/>
    <property type="evidence" value="ECO:0007669"/>
    <property type="project" value="UniProtKB-ARBA"/>
</dbReference>
<keyword evidence="5 7" id="KW-0067">ATP-binding</keyword>
<dbReference type="PANTHER" id="PTHR43776:SF7">
    <property type="entry name" value="D,D-DIPEPTIDE TRANSPORT ATP-BINDING PROTEIN DDPF-RELATED"/>
    <property type="match status" value="1"/>
</dbReference>
<evidence type="ECO:0000259" key="6">
    <source>
        <dbReference type="PROSITE" id="PS50893"/>
    </source>
</evidence>
<dbReference type="Gene3D" id="3.40.50.300">
    <property type="entry name" value="P-loop containing nucleotide triphosphate hydrolases"/>
    <property type="match status" value="2"/>
</dbReference>
<dbReference type="SUPFAM" id="SSF52540">
    <property type="entry name" value="P-loop containing nucleoside triphosphate hydrolases"/>
    <property type="match status" value="2"/>
</dbReference>
<comment type="caution">
    <text evidence="7">The sequence shown here is derived from an EMBL/GenBank/DDBJ whole genome shotgun (WGS) entry which is preliminary data.</text>
</comment>
<evidence type="ECO:0000256" key="1">
    <source>
        <dbReference type="ARBA" id="ARBA00004417"/>
    </source>
</evidence>
<dbReference type="GO" id="GO:0016887">
    <property type="term" value="F:ATP hydrolysis activity"/>
    <property type="evidence" value="ECO:0007669"/>
    <property type="project" value="InterPro"/>
</dbReference>
<dbReference type="PROSITE" id="PS00211">
    <property type="entry name" value="ABC_TRANSPORTER_1"/>
    <property type="match status" value="2"/>
</dbReference>
<dbReference type="InterPro" id="IPR050319">
    <property type="entry name" value="ABC_transp_ATP-bind"/>
</dbReference>
<proteinExistence type="inferred from homology"/>
<keyword evidence="3" id="KW-0813">Transport</keyword>
<comment type="subcellular location">
    <subcellularLocation>
        <location evidence="1">Cell inner membrane</location>
        <topology evidence="1">Peripheral membrane protein</topology>
    </subcellularLocation>
</comment>
<dbReference type="CDD" id="cd03257">
    <property type="entry name" value="ABC_NikE_OppD_transporters"/>
    <property type="match status" value="2"/>
</dbReference>
<dbReference type="Pfam" id="PF08352">
    <property type="entry name" value="oligo_HPY"/>
    <property type="match status" value="1"/>
</dbReference>
<dbReference type="AlphaFoldDB" id="A0A918S817"/>
<dbReference type="NCBIfam" id="NF008453">
    <property type="entry name" value="PRK11308.1"/>
    <property type="match status" value="2"/>
</dbReference>
<name>A0A918S817_9HYPH</name>
<evidence type="ECO:0000256" key="3">
    <source>
        <dbReference type="ARBA" id="ARBA00022448"/>
    </source>
</evidence>
<dbReference type="InterPro" id="IPR003593">
    <property type="entry name" value="AAA+_ATPase"/>
</dbReference>
<dbReference type="EMBL" id="BMZE01000002">
    <property type="protein sequence ID" value="GHA26469.1"/>
    <property type="molecule type" value="Genomic_DNA"/>
</dbReference>
<gene>
    <name evidence="7" type="ORF">GCM10007989_22830</name>
</gene>
<dbReference type="InterPro" id="IPR003439">
    <property type="entry name" value="ABC_transporter-like_ATP-bd"/>
</dbReference>
<reference evidence="7" key="1">
    <citation type="journal article" date="2014" name="Int. J. Syst. Evol. Microbiol.">
        <title>Complete genome sequence of Corynebacterium casei LMG S-19264T (=DSM 44701T), isolated from a smear-ripened cheese.</title>
        <authorList>
            <consortium name="US DOE Joint Genome Institute (JGI-PGF)"/>
            <person name="Walter F."/>
            <person name="Albersmeier A."/>
            <person name="Kalinowski J."/>
            <person name="Ruckert C."/>
        </authorList>
    </citation>
    <scope>NUCLEOTIDE SEQUENCE</scope>
    <source>
        <strain evidence="7">KCTC 32437</strain>
    </source>
</reference>
<sequence length="516" mass="56575">MALLEVDGLTVSFGDMRAVRDVGFALEPGERLGLVGESGSGKSLSALAATGLLPDTARWGGRIRFGGQPLPRDERERARLRAERVGFVFQEPMTALNPLMKISHQIREALTLSGVEGDIFQLLEEVDLDRGFAERYPHQLSGGQRQRAMIAIALAKRPELLIADEPTSALDLITQARILDLLDELCRSRGMALLFISHDLRAVARLCERVVVMQAGRVVEHGPVAEVFKNPRESYTRRLVDADTPRLVRLPQSRPQRQSLLATRALSKKYSQRQGFLRKPRITVAVDKVSLELTEGAFTALVGPSGCGKSTLAQMLAGLEPSSSGEISFLGRVHYGSNLAADLRRQISLVFQDPFSSFDPRMSVADSLMEPLRLLPDLDAAQRRSRAVEAIEAVGLSANMLGRYPHAFSGGQRQRLAIARALITRPKFLILDEPVSALDVSVRSEILGLLLKLQNDFGLTYLLISHDLESVRHLADRVLVMSAGEIVEAGTPKDIFDNPAHDLTKALLAARLPALS</sequence>
<dbReference type="NCBIfam" id="NF007739">
    <property type="entry name" value="PRK10419.1"/>
    <property type="match status" value="2"/>
</dbReference>
<organism evidence="7 8">
    <name type="scientific">Devosia pacifica</name>
    <dbReference type="NCBI Taxonomy" id="1335967"/>
    <lineage>
        <taxon>Bacteria</taxon>
        <taxon>Pseudomonadati</taxon>
        <taxon>Pseudomonadota</taxon>
        <taxon>Alphaproteobacteria</taxon>
        <taxon>Hyphomicrobiales</taxon>
        <taxon>Devosiaceae</taxon>
        <taxon>Devosia</taxon>
    </lineage>
</organism>
<dbReference type="InterPro" id="IPR027417">
    <property type="entry name" value="P-loop_NTPase"/>
</dbReference>
<comment type="similarity">
    <text evidence="2">Belongs to the ABC transporter superfamily.</text>
</comment>
<evidence type="ECO:0000256" key="4">
    <source>
        <dbReference type="ARBA" id="ARBA00022741"/>
    </source>
</evidence>
<dbReference type="PANTHER" id="PTHR43776">
    <property type="entry name" value="TRANSPORT ATP-BINDING PROTEIN"/>
    <property type="match status" value="1"/>
</dbReference>
<dbReference type="Proteomes" id="UP000646579">
    <property type="component" value="Unassembled WGS sequence"/>
</dbReference>
<dbReference type="SMART" id="SM00382">
    <property type="entry name" value="AAA"/>
    <property type="match status" value="2"/>
</dbReference>
<keyword evidence="8" id="KW-1185">Reference proteome</keyword>
<dbReference type="InterPro" id="IPR013563">
    <property type="entry name" value="Oligopep_ABC_C"/>
</dbReference>
<evidence type="ECO:0000313" key="8">
    <source>
        <dbReference type="Proteomes" id="UP000646579"/>
    </source>
</evidence>
<protein>
    <submittedName>
        <fullName evidence="7">ABC transporter ATP-binding protein</fullName>
    </submittedName>
</protein>
<feature type="domain" description="ABC transporter" evidence="6">
    <location>
        <begin position="4"/>
        <end position="240"/>
    </location>
</feature>
<dbReference type="GO" id="GO:0005886">
    <property type="term" value="C:plasma membrane"/>
    <property type="evidence" value="ECO:0007669"/>
    <property type="project" value="UniProtKB-SubCell"/>
</dbReference>